<accession>A0A9P4XGT6</accession>
<feature type="region of interest" description="Disordered" evidence="1">
    <location>
        <begin position="848"/>
        <end position="880"/>
    </location>
</feature>
<protein>
    <submittedName>
        <fullName evidence="2">Uncharacterized protein</fullName>
    </submittedName>
</protein>
<dbReference type="SUPFAM" id="SSF52540">
    <property type="entry name" value="P-loop containing nucleoside triphosphate hydrolases"/>
    <property type="match status" value="1"/>
</dbReference>
<dbReference type="AlphaFoldDB" id="A0A9P4XGT6"/>
<dbReference type="Gene3D" id="3.40.50.300">
    <property type="entry name" value="P-loop containing nucleotide triphosphate hydrolases"/>
    <property type="match status" value="1"/>
</dbReference>
<dbReference type="InterPro" id="IPR027417">
    <property type="entry name" value="P-loop_NTPase"/>
</dbReference>
<proteinExistence type="predicted"/>
<evidence type="ECO:0000313" key="3">
    <source>
        <dbReference type="Proteomes" id="UP000801864"/>
    </source>
</evidence>
<gene>
    <name evidence="2" type="ORF">CFAM422_005555</name>
</gene>
<comment type="caution">
    <text evidence="2">The sequence shown here is derived from an EMBL/GenBank/DDBJ whole genome shotgun (WGS) entry which is preliminary data.</text>
</comment>
<dbReference type="Proteomes" id="UP000801864">
    <property type="component" value="Unassembled WGS sequence"/>
</dbReference>
<name>A0A9P4XGT6_9HYPO</name>
<dbReference type="EMBL" id="QLNT01000008">
    <property type="protein sequence ID" value="KAF3072634.1"/>
    <property type="molecule type" value="Genomic_DNA"/>
</dbReference>
<evidence type="ECO:0000256" key="1">
    <source>
        <dbReference type="SAM" id="MobiDB-lite"/>
    </source>
</evidence>
<evidence type="ECO:0000313" key="2">
    <source>
        <dbReference type="EMBL" id="KAF3072634.1"/>
    </source>
</evidence>
<sequence length="893" mass="101512">MNTIPGEPHTPEALEDTFPDPLPPLDGSSPSKHRTLNYRLLPQNALGSAPPLPLNEWRLGKPLQDGFFADYFKQPCQFTRPPIDTSESLDSVLRDAEKQNRKRLNGSTIVIYDIFSSPWIAALIESSENKKLDQMRMVWKKVQLLHAQFDDLWRNLETTPGVVVMTDQTVVPARLGLLLQPSEWDTILTTIACAYRLMTFFPGRFTEHPSDFNNTIWGHSRNNWQVALCVIEHFRYRRRAQKVPRARNFWPLRAAQWFGYDSDPEVEFVRLYARRMVDDKRFELSNMCPSVTQYSGVGLDEMADLHDINRVLGFDPANNPPSQAISWRICERISEILQMFGPSIDIEEDIKKRPNEFLFRPLQENSATVMEWLFSSAGVQYNGYLAADICRLGRIHQLNAVTDNSVDTKLDADLVSKTMRRTLQMLAIQMLTDVDIQDRSEIHAGNSAPRVHVRTIEMGLYEGNTPTAMYDFIMEHMYGQMTKTQDPKPLHARRGHIGKPPPTRLSNEAQNILALASTHVDFTILSKANVRNVQLIAEFDEKLSGTAGRNAALRHDRSGGLQWYFYHTRPDSTFTVPLVGYEMMSSICFRSPKMAYVARKAMQVKQQKKRLLVYCSHTLTQAVVCALLVHVGVKTLQIRRQHTEAQRDEALALFTDPTSNVECLVTSMALDTVGIDHYACCSYGIILELPETATTLFQAISRSSSAGKFFWDILICRGTFDSYQESRLMAEQASILAAGARIPSEIQGRLRIICAYEVLRVCLGQRVNLYPRKGAEWELFDDEPFIKEGEFYSALAQLVLKEPHWGVHCTEENIQRISASWKPSMKLTADHIRGKMLVLPDGVSLRSFENHEGGGEDENGQVDYEDKVEGDNGQGDDEDTIGEEFFDCMEMCE</sequence>
<reference evidence="2 3" key="1">
    <citation type="submission" date="2018-06" db="EMBL/GenBank/DDBJ databases">
        <title>Genome analysis of cellulolytic fungus Trichoderma lentiforme CFAM-422.</title>
        <authorList>
            <person name="Steindorff A.S."/>
            <person name="Formighieri E.F."/>
            <person name="Midorikawa G.E.O."/>
            <person name="Tamietti M.S."/>
            <person name="Ramos E.Z."/>
            <person name="Silva A.S."/>
            <person name="Bon E.P.S."/>
            <person name="Mendes T.D."/>
            <person name="Damaso M.C.T."/>
            <person name="Favaro L.C.L."/>
        </authorList>
    </citation>
    <scope>NUCLEOTIDE SEQUENCE [LARGE SCALE GENOMIC DNA]</scope>
    <source>
        <strain evidence="2 3">CFAM-422</strain>
    </source>
</reference>
<keyword evidence="3" id="KW-1185">Reference proteome</keyword>
<organism evidence="2 3">
    <name type="scientific">Trichoderma lentiforme</name>
    <dbReference type="NCBI Taxonomy" id="1567552"/>
    <lineage>
        <taxon>Eukaryota</taxon>
        <taxon>Fungi</taxon>
        <taxon>Dikarya</taxon>
        <taxon>Ascomycota</taxon>
        <taxon>Pezizomycotina</taxon>
        <taxon>Sordariomycetes</taxon>
        <taxon>Hypocreomycetidae</taxon>
        <taxon>Hypocreales</taxon>
        <taxon>Hypocreaceae</taxon>
        <taxon>Trichoderma</taxon>
    </lineage>
</organism>
<feature type="region of interest" description="Disordered" evidence="1">
    <location>
        <begin position="1"/>
        <end position="34"/>
    </location>
</feature>